<dbReference type="CDD" id="cd00088">
    <property type="entry name" value="HPT"/>
    <property type="match status" value="1"/>
</dbReference>
<dbReference type="Gene3D" id="2.60.40.2380">
    <property type="match status" value="1"/>
</dbReference>
<accession>A0A1Y6C6V8</accession>
<dbReference type="RefSeq" id="WP_132320111.1">
    <property type="nucleotide sequence ID" value="NZ_SLZT01000011.1"/>
</dbReference>
<feature type="coiled-coil region" evidence="2">
    <location>
        <begin position="395"/>
        <end position="426"/>
    </location>
</feature>
<dbReference type="STRING" id="1513793.SAMN06296036_11192"/>
<dbReference type="InterPro" id="IPR036890">
    <property type="entry name" value="HATPase_C_sf"/>
</dbReference>
<evidence type="ECO:0000256" key="3">
    <source>
        <dbReference type="SAM" id="Phobius"/>
    </source>
</evidence>
<reference evidence="6" key="1">
    <citation type="submission" date="2017-04" db="EMBL/GenBank/DDBJ databases">
        <authorList>
            <person name="Varghese N."/>
            <person name="Submissions S."/>
        </authorList>
    </citation>
    <scope>NUCLEOTIDE SEQUENCE [LARGE SCALE GENOMIC DNA]</scope>
    <source>
        <strain evidence="6">RKEM611</strain>
    </source>
</reference>
<proteinExistence type="predicted"/>
<dbReference type="GO" id="GO:0000160">
    <property type="term" value="P:phosphorelay signal transduction system"/>
    <property type="evidence" value="ECO:0007669"/>
    <property type="project" value="InterPro"/>
</dbReference>
<feature type="transmembrane region" description="Helical" evidence="3">
    <location>
        <begin position="312"/>
        <end position="330"/>
    </location>
</feature>
<evidence type="ECO:0000256" key="1">
    <source>
        <dbReference type="PROSITE-ProRule" id="PRU00110"/>
    </source>
</evidence>
<dbReference type="AlphaFoldDB" id="A0A1Y6C6V8"/>
<evidence type="ECO:0000313" key="5">
    <source>
        <dbReference type="EMBL" id="SMF37359.1"/>
    </source>
</evidence>
<keyword evidence="3" id="KW-1133">Transmembrane helix</keyword>
<dbReference type="Pfam" id="PF02518">
    <property type="entry name" value="HATPase_c"/>
    <property type="match status" value="1"/>
</dbReference>
<dbReference type="Gene3D" id="3.30.450.20">
    <property type="entry name" value="PAS domain"/>
    <property type="match status" value="1"/>
</dbReference>
<dbReference type="PANTHER" id="PTHR43395">
    <property type="entry name" value="SENSOR HISTIDINE KINASE CHEA"/>
    <property type="match status" value="1"/>
</dbReference>
<dbReference type="SUPFAM" id="SSF55874">
    <property type="entry name" value="ATPase domain of HSP90 chaperone/DNA topoisomerase II/histidine kinase"/>
    <property type="match status" value="1"/>
</dbReference>
<dbReference type="SMART" id="SM00387">
    <property type="entry name" value="HATPase_c"/>
    <property type="match status" value="1"/>
</dbReference>
<dbReference type="InterPro" id="IPR051315">
    <property type="entry name" value="Bact_Chemotaxis_CheA"/>
</dbReference>
<protein>
    <submittedName>
        <fullName evidence="5">Hpt domain-containing protein</fullName>
    </submittedName>
</protein>
<dbReference type="Gene3D" id="3.30.565.10">
    <property type="entry name" value="Histidine kinase-like ATPase, C-terminal domain"/>
    <property type="match status" value="1"/>
</dbReference>
<feature type="domain" description="HPt" evidence="4">
    <location>
        <begin position="567"/>
        <end position="661"/>
    </location>
</feature>
<dbReference type="PROSITE" id="PS50894">
    <property type="entry name" value="HPT"/>
    <property type="match status" value="1"/>
</dbReference>
<dbReference type="SUPFAM" id="SSF47226">
    <property type="entry name" value="Histidine-containing phosphotransfer domain, HPT domain"/>
    <property type="match status" value="1"/>
</dbReference>
<dbReference type="Gene3D" id="1.20.120.160">
    <property type="entry name" value="HPT domain"/>
    <property type="match status" value="1"/>
</dbReference>
<organism evidence="5 6">
    <name type="scientific">Pseudobacteriovorax antillogorgiicola</name>
    <dbReference type="NCBI Taxonomy" id="1513793"/>
    <lineage>
        <taxon>Bacteria</taxon>
        <taxon>Pseudomonadati</taxon>
        <taxon>Bdellovibrionota</taxon>
        <taxon>Oligoflexia</taxon>
        <taxon>Oligoflexales</taxon>
        <taxon>Pseudobacteriovoracaceae</taxon>
        <taxon>Pseudobacteriovorax</taxon>
    </lineage>
</organism>
<feature type="transmembrane region" description="Helical" evidence="3">
    <location>
        <begin position="214"/>
        <end position="230"/>
    </location>
</feature>
<keyword evidence="2" id="KW-0175">Coiled coil</keyword>
<keyword evidence="3" id="KW-0472">Membrane</keyword>
<keyword evidence="1" id="KW-0597">Phosphoprotein</keyword>
<dbReference type="Proteomes" id="UP000192907">
    <property type="component" value="Unassembled WGS sequence"/>
</dbReference>
<dbReference type="InterPro" id="IPR003594">
    <property type="entry name" value="HATPase_dom"/>
</dbReference>
<feature type="transmembrane region" description="Helical" evidence="3">
    <location>
        <begin position="337"/>
        <end position="355"/>
    </location>
</feature>
<evidence type="ECO:0000256" key="2">
    <source>
        <dbReference type="SAM" id="Coils"/>
    </source>
</evidence>
<sequence>MNSFAYLVSLLLLVFSFELHGSSPAFEMSRTMDGIPLGLNTSIYHDSNKEMDLHQIIEIYKTGRFKQTHEARPNFGINQDAIWFRFVVRNSSSTPQILLLENSFTVLDSVILHKMSPDGSWTRKLGGEIFPYSDREIKSRQVVFEYLLSPGDHVFFGRIETVGPLQLQLNAWSPKEFHAHNSAEYIYLGILVGFHIVICFYNLLLSVTLKDRAYLYYVAYVFSNLAYQAANYGLGQQFLSDLPYFDTFSNIYMLFTIECVAITSLLFSSSFLDLKSRYPRFAKLYNVAFGMSVINFSISLFFSTYWGTVFCFLTASTATFFLISSGLLVSRQGYLPAKFYLVAWGFYLTGVMGTLSNRLGFIPTSLFSEWGQFTGGAIEIAILSLALGTRFSEGRRAHIAQINDLNQNLEKKVEERTSRIEALLKHIPQGILSIGQDGIVEQNYSAQLPDILGHNQIAGRTAKQIILEHTDLTEDEKDQAWHALLASIDHLDINFEINRDKLPSQLRYRQGEASKYLKLTWNTEVVNEEVTHILVTLLDVSSEIEAQEELDQKKEKFEFIRQLVEIGTSRSHQFFDSAYLLFQESIDLAKAPMISQDALKILFINIHTLKGTARSLGLRELSNELHIIETYYSQVIKGELDLDIEKVRRDLQKARDMYDRYEQIHTQVLGRERTMTTVAIDRHRVEKGVQFLTYLLTSSNLDLNAREVIEENRNLLINSISKSLRKILKDVMCQAGKIAKDLGKPEPKIHYDLIDIQLTYAQEIALRNGFIHLLRNALDHGIEHSEDRHSKNKDPIGNLFVSVKRDDHCATIYFSDDGRGLAIGNLRRRYQELGKLNSSTDIETIANLVFEQGISTADTISQVSGRGIGMGAIRQYFEGIDGSVRIILEDAIDDEKQFYKFQVEIKLPIFTSAKFIEQFDKIA</sequence>
<dbReference type="InterPro" id="IPR036641">
    <property type="entry name" value="HPT_dom_sf"/>
</dbReference>
<dbReference type="Pfam" id="PF01627">
    <property type="entry name" value="Hpt"/>
    <property type="match status" value="1"/>
</dbReference>
<dbReference type="InterPro" id="IPR011622">
    <property type="entry name" value="7TMR_DISM_rcpt_extracell_dom2"/>
</dbReference>
<dbReference type="InterPro" id="IPR008207">
    <property type="entry name" value="Sig_transdc_His_kin_Hpt_dom"/>
</dbReference>
<dbReference type="GO" id="GO:0004672">
    <property type="term" value="F:protein kinase activity"/>
    <property type="evidence" value="ECO:0007669"/>
    <property type="project" value="UniProtKB-ARBA"/>
</dbReference>
<keyword evidence="6" id="KW-1185">Reference proteome</keyword>
<gene>
    <name evidence="5" type="ORF">SAMN06296036_11192</name>
</gene>
<dbReference type="EMBL" id="FWZT01000011">
    <property type="protein sequence ID" value="SMF37359.1"/>
    <property type="molecule type" value="Genomic_DNA"/>
</dbReference>
<evidence type="ECO:0000259" key="4">
    <source>
        <dbReference type="PROSITE" id="PS50894"/>
    </source>
</evidence>
<feature type="coiled-coil region" evidence="2">
    <location>
        <begin position="637"/>
        <end position="664"/>
    </location>
</feature>
<keyword evidence="3" id="KW-0812">Transmembrane</keyword>
<dbReference type="InterPro" id="IPR011623">
    <property type="entry name" value="7TMR_DISM_rcpt_extracell_dom1"/>
</dbReference>
<dbReference type="PANTHER" id="PTHR43395:SF10">
    <property type="entry name" value="CHEMOTAXIS PROTEIN CHEA"/>
    <property type="match status" value="1"/>
</dbReference>
<feature type="transmembrane region" description="Helical" evidence="3">
    <location>
        <begin position="250"/>
        <end position="272"/>
    </location>
</feature>
<feature type="modified residue" description="Phosphohistidine" evidence="1">
    <location>
        <position position="607"/>
    </location>
</feature>
<name>A0A1Y6C6V8_9BACT</name>
<dbReference type="Pfam" id="PF07696">
    <property type="entry name" value="7TMR-DISMED2"/>
    <property type="match status" value="1"/>
</dbReference>
<dbReference type="OrthoDB" id="8807260at2"/>
<dbReference type="Pfam" id="PF07695">
    <property type="entry name" value="7TMR-DISM_7TM"/>
    <property type="match status" value="1"/>
</dbReference>
<feature type="transmembrane region" description="Helical" evidence="3">
    <location>
        <begin position="284"/>
        <end position="306"/>
    </location>
</feature>
<evidence type="ECO:0000313" key="6">
    <source>
        <dbReference type="Proteomes" id="UP000192907"/>
    </source>
</evidence>
<feature type="transmembrane region" description="Helical" evidence="3">
    <location>
        <begin position="185"/>
        <end position="207"/>
    </location>
</feature>